<dbReference type="EMBL" id="CAJVQB010007175">
    <property type="protein sequence ID" value="CAG8698545.1"/>
    <property type="molecule type" value="Genomic_DNA"/>
</dbReference>
<evidence type="ECO:0000313" key="3">
    <source>
        <dbReference type="Proteomes" id="UP000789901"/>
    </source>
</evidence>
<comment type="caution">
    <text evidence="2">The sequence shown here is derived from an EMBL/GenBank/DDBJ whole genome shotgun (WGS) entry which is preliminary data.</text>
</comment>
<keyword evidence="1" id="KW-0812">Transmembrane</keyword>
<evidence type="ECO:0000256" key="1">
    <source>
        <dbReference type="SAM" id="Phobius"/>
    </source>
</evidence>
<feature type="transmembrane region" description="Helical" evidence="1">
    <location>
        <begin position="30"/>
        <end position="49"/>
    </location>
</feature>
<keyword evidence="3" id="KW-1185">Reference proteome</keyword>
<name>A0ABN7UZC0_GIGMA</name>
<evidence type="ECO:0000313" key="2">
    <source>
        <dbReference type="EMBL" id="CAG8698545.1"/>
    </source>
</evidence>
<keyword evidence="1" id="KW-0472">Membrane</keyword>
<organism evidence="2 3">
    <name type="scientific">Gigaspora margarita</name>
    <dbReference type="NCBI Taxonomy" id="4874"/>
    <lineage>
        <taxon>Eukaryota</taxon>
        <taxon>Fungi</taxon>
        <taxon>Fungi incertae sedis</taxon>
        <taxon>Mucoromycota</taxon>
        <taxon>Glomeromycotina</taxon>
        <taxon>Glomeromycetes</taxon>
        <taxon>Diversisporales</taxon>
        <taxon>Gigasporaceae</taxon>
        <taxon>Gigaspora</taxon>
    </lineage>
</organism>
<keyword evidence="1" id="KW-1133">Transmembrane helix</keyword>
<gene>
    <name evidence="2" type="ORF">GMARGA_LOCUS11974</name>
</gene>
<protein>
    <submittedName>
        <fullName evidence="2">2657_t:CDS:1</fullName>
    </submittedName>
</protein>
<accession>A0ABN7UZC0</accession>
<dbReference type="Proteomes" id="UP000789901">
    <property type="component" value="Unassembled WGS sequence"/>
</dbReference>
<reference evidence="2 3" key="1">
    <citation type="submission" date="2021-06" db="EMBL/GenBank/DDBJ databases">
        <authorList>
            <person name="Kallberg Y."/>
            <person name="Tangrot J."/>
            <person name="Rosling A."/>
        </authorList>
    </citation>
    <scope>NUCLEOTIDE SEQUENCE [LARGE SCALE GENOMIC DNA]</scope>
    <source>
        <strain evidence="2 3">120-4 pot B 10/14</strain>
    </source>
</reference>
<sequence>MSTKLLLYQELGPILSDIYLDLTSALDSFLAVYLQTLYVVIGTIVILTFQNFTNILKFFLKLIDQDVIDMLANSFKPSKDNLDVVSKVKRLLNEEI</sequence>
<proteinExistence type="predicted"/>